<proteinExistence type="predicted"/>
<protein>
    <submittedName>
        <fullName evidence="2">ANR31 protein</fullName>
    </submittedName>
</protein>
<dbReference type="Pfam" id="PF18755">
    <property type="entry name" value="RAMA"/>
    <property type="match status" value="1"/>
</dbReference>
<accession>A0A7K6NPI4</accession>
<sequence>TDMYVQRLSQMQRTLNEMFAIQKKERDSLAKKYRASEESFKKGALRKQLVHLASRQKRLLTITQTLEKLVQKIQNFRKTMQVFSASCSEKQISNSVISCRNAKRQNLTADEIVCPAVVPCSMGLGGSVPTGSRVEAHVSLENRLSDQEYSQHPHTHLDATEAHTETIRSKEAADHALASKSRVGEVPFDNISMLPNAVEVVMLPSGATVSTAKPKCSQQKDDCIATVEEGVKSLNSASVTNTLNIVKPQRMVVNDEDLRDEDLYRYVSKKEAFQQQQQVILSTSAKNFPNTLQPVIFWSSENSFNTNSVVTNLASNTDYPVKLSEKSSQSYSNEEYGQNQVRHGRRYRKKLKLIDLLELGRIKPGENVLEFKLQEFSHKATLLRNGKIRTNNRQIWENPVDWVKDLLGSGISVTWKYVWNKVTYLGTQLSKFLVEEVTVSDDLELPLQE</sequence>
<comment type="caution">
    <text evidence="2">The sequence shown here is derived from an EMBL/GenBank/DDBJ whole genome shotgun (WGS) entry which is preliminary data.</text>
</comment>
<feature type="non-terminal residue" evidence="2">
    <location>
        <position position="1"/>
    </location>
</feature>
<feature type="non-terminal residue" evidence="2">
    <location>
        <position position="449"/>
    </location>
</feature>
<dbReference type="AlphaFoldDB" id="A0A7K6NPI4"/>
<reference evidence="2 3" key="1">
    <citation type="submission" date="2019-09" db="EMBL/GenBank/DDBJ databases">
        <title>Bird 10,000 Genomes (B10K) Project - Family phase.</title>
        <authorList>
            <person name="Zhang G."/>
        </authorList>
    </citation>
    <scope>NUCLEOTIDE SEQUENCE [LARGE SCALE GENOMIC DNA]</scope>
    <source>
        <strain evidence="2">B10K-DU-029-80</strain>
        <tissue evidence="2">Muscle</tissue>
    </source>
</reference>
<keyword evidence="3" id="KW-1185">Reference proteome</keyword>
<dbReference type="InterPro" id="IPR040843">
    <property type="entry name" value="RAMA"/>
</dbReference>
<evidence type="ECO:0000313" key="2">
    <source>
        <dbReference type="EMBL" id="NWW51147.1"/>
    </source>
</evidence>
<organism evidence="2 3">
    <name type="scientific">Pedionomus torquatus</name>
    <name type="common">Plains-wanderer</name>
    <dbReference type="NCBI Taxonomy" id="227192"/>
    <lineage>
        <taxon>Eukaryota</taxon>
        <taxon>Metazoa</taxon>
        <taxon>Chordata</taxon>
        <taxon>Craniata</taxon>
        <taxon>Vertebrata</taxon>
        <taxon>Euteleostomi</taxon>
        <taxon>Archelosauria</taxon>
        <taxon>Archosauria</taxon>
        <taxon>Dinosauria</taxon>
        <taxon>Saurischia</taxon>
        <taxon>Theropoda</taxon>
        <taxon>Coelurosauria</taxon>
        <taxon>Aves</taxon>
        <taxon>Neognathae</taxon>
        <taxon>Neoaves</taxon>
        <taxon>Charadriiformes</taxon>
        <taxon>Pedionomidae</taxon>
        <taxon>Pedionomus</taxon>
    </lineage>
</organism>
<evidence type="ECO:0000259" key="1">
    <source>
        <dbReference type="Pfam" id="PF18755"/>
    </source>
</evidence>
<dbReference type="EMBL" id="VZRU01014604">
    <property type="protein sequence ID" value="NWW51147.1"/>
    <property type="molecule type" value="Genomic_DNA"/>
</dbReference>
<evidence type="ECO:0000313" key="3">
    <source>
        <dbReference type="Proteomes" id="UP000565207"/>
    </source>
</evidence>
<gene>
    <name evidence="2" type="primary">Ankrd31</name>
    <name evidence="2" type="ORF">PEDTOR_R01157</name>
</gene>
<dbReference type="PANTHER" id="PTHR24176:SF14">
    <property type="entry name" value="ANKYRIN REPEAT DOMAIN-CONTAINING PROTEIN 31"/>
    <property type="match status" value="1"/>
</dbReference>
<dbReference type="InterPro" id="IPR042334">
    <property type="entry name" value="ANKRD31"/>
</dbReference>
<feature type="domain" description="RAMA" evidence="1">
    <location>
        <begin position="338"/>
        <end position="431"/>
    </location>
</feature>
<dbReference type="Proteomes" id="UP000565207">
    <property type="component" value="Unassembled WGS sequence"/>
</dbReference>
<name>A0A7K6NPI4_PEDTO</name>
<dbReference type="PANTHER" id="PTHR24176">
    <property type="entry name" value="ANKYRIN REPEAT DOMAIN-CONTAINING PROTEIN 31-RELATED"/>
    <property type="match status" value="1"/>
</dbReference>